<keyword evidence="1" id="KW-0812">Transmembrane</keyword>
<gene>
    <name evidence="2" type="ORF">YBY_24980</name>
</gene>
<keyword evidence="1" id="KW-0472">Membrane</keyword>
<evidence type="ECO:0000313" key="2">
    <source>
        <dbReference type="EMBL" id="BBJ04649.1"/>
    </source>
</evidence>
<dbReference type="PANTHER" id="PTHR38468:SF1">
    <property type="entry name" value="SLL0939 PROTEIN"/>
    <property type="match status" value="1"/>
</dbReference>
<keyword evidence="1" id="KW-1133">Transmembrane helix</keyword>
<feature type="transmembrane region" description="Helical" evidence="1">
    <location>
        <begin position="12"/>
        <end position="40"/>
    </location>
</feature>
<dbReference type="Pfam" id="PF07784">
    <property type="entry name" value="DUF1622"/>
    <property type="match status" value="1"/>
</dbReference>
<organism evidence="2">
    <name type="scientific">Marinobacter nauticus</name>
    <name type="common">Marinobacter hydrocarbonoclasticus</name>
    <name type="synonym">Marinobacter aquaeolei</name>
    <dbReference type="NCBI Taxonomy" id="2743"/>
    <lineage>
        <taxon>Bacteria</taxon>
        <taxon>Pseudomonadati</taxon>
        <taxon>Pseudomonadota</taxon>
        <taxon>Gammaproteobacteria</taxon>
        <taxon>Pseudomonadales</taxon>
        <taxon>Marinobacteraceae</taxon>
        <taxon>Marinobacter</taxon>
    </lineage>
</organism>
<evidence type="ECO:0008006" key="3">
    <source>
        <dbReference type="Google" id="ProtNLM"/>
    </source>
</evidence>
<dbReference type="EMBL" id="AP019537">
    <property type="protein sequence ID" value="BBJ04649.1"/>
    <property type="molecule type" value="Genomic_DNA"/>
</dbReference>
<accession>A0A455W5M5</accession>
<feature type="transmembrane region" description="Helical" evidence="1">
    <location>
        <begin position="88"/>
        <end position="106"/>
    </location>
</feature>
<feature type="transmembrane region" description="Helical" evidence="1">
    <location>
        <begin position="61"/>
        <end position="82"/>
    </location>
</feature>
<protein>
    <recommendedName>
        <fullName evidence="3">DUF1622 domain-containing protein</fullName>
    </recommendedName>
</protein>
<dbReference type="InterPro" id="IPR012427">
    <property type="entry name" value="DUF1622"/>
</dbReference>
<name>A0A455W5M5_MARNT</name>
<dbReference type="AlphaFoldDB" id="A0A455W5M5"/>
<evidence type="ECO:0000256" key="1">
    <source>
        <dbReference type="SAM" id="Phobius"/>
    </source>
</evidence>
<dbReference type="PANTHER" id="PTHR38468">
    <property type="entry name" value="SLL0939 PROTEIN"/>
    <property type="match status" value="1"/>
</dbReference>
<proteinExistence type="predicted"/>
<reference evidence="2" key="1">
    <citation type="submission" date="2019-03" db="EMBL/GenBank/DDBJ databases">
        <title>Whole genome analysis of nitrate-reducing bacteria Marinobacter hydrocarbonoclasticus YB03.</title>
        <authorList>
            <person name="Azam A.H."/>
            <person name="Yuk S.R."/>
            <person name="Kamarisima K."/>
            <person name="Miyanaga K."/>
            <person name="Tanji Y."/>
        </authorList>
    </citation>
    <scope>NUCLEOTIDE SEQUENCE</scope>
    <source>
        <strain evidence="2">YB03</strain>
    </source>
</reference>
<sequence>MLEDLVVRMVTTLFYLISLLGVAIVVWGVAEAVMRFFSLLASHKSSHAKLVRKTARIRERLGAHLLLALDIFIGADIIKSVIAPAWEHIAMLGAVVLIRVVLSYFLEREMERTHQSAQSGRLSDHNGEGE</sequence>